<evidence type="ECO:0000313" key="1">
    <source>
        <dbReference type="EMBL" id="QFZ29492.1"/>
    </source>
</evidence>
<reference evidence="2" key="1">
    <citation type="journal article" date="2019" name="MBio">
        <title>Comparative genomics for the elucidation of multidrug resistance (MDR) in Candida lusitaniae.</title>
        <authorList>
            <person name="Kannan A."/>
            <person name="Asner S.A."/>
            <person name="Trachsel E."/>
            <person name="Kelly S."/>
            <person name="Parker J."/>
            <person name="Sanglard D."/>
        </authorList>
    </citation>
    <scope>NUCLEOTIDE SEQUENCE [LARGE SCALE GENOMIC DNA]</scope>
    <source>
        <strain evidence="2">P1</strain>
    </source>
</reference>
<evidence type="ECO:0000313" key="2">
    <source>
        <dbReference type="Proteomes" id="UP000326582"/>
    </source>
</evidence>
<dbReference type="EMBL" id="CP038488">
    <property type="protein sequence ID" value="QFZ29492.1"/>
    <property type="molecule type" value="Genomic_DNA"/>
</dbReference>
<accession>A0ACD0WPM2</accession>
<protein>
    <submittedName>
        <fullName evidence="1">3-methyl-2-oxobutanoate hydroxymethyltransferase</fullName>
    </submittedName>
</protein>
<name>A0ACD0WPM2_CLALS</name>
<organism evidence="1 2">
    <name type="scientific">Clavispora lusitaniae</name>
    <name type="common">Candida lusitaniae</name>
    <dbReference type="NCBI Taxonomy" id="36911"/>
    <lineage>
        <taxon>Eukaryota</taxon>
        <taxon>Fungi</taxon>
        <taxon>Dikarya</taxon>
        <taxon>Ascomycota</taxon>
        <taxon>Saccharomycotina</taxon>
        <taxon>Pichiomycetes</taxon>
        <taxon>Metschnikowiaceae</taxon>
        <taxon>Clavispora</taxon>
    </lineage>
</organism>
<gene>
    <name evidence="1" type="ORF">EJF14_50736</name>
</gene>
<proteinExistence type="predicted"/>
<sequence>MSTAGRLVFCKRFSSLSRCWSAYNAPKRTTLTDLRKLYAENTPISVATAWDALTGRITEKSGIDITLVGDSFAMVSSGFEDTNELELEEMIFHARAVTRGNSTSFLVADMPFGTFELSDSQAVETAIRLVKEARVQAVKIEGGKDITPTIRRIVGAGVPVMGHVGLTPQKHNTFGGYKVQGGSFERAKEILDDCRALEEAGVFSIVLECVPNKLAELATASVNVPTIGIGAGPSVSGQVLVLADMLGMNDKAPAKFVKQYMNFFDQATAAVAQYKTDVQERAFPDPNEHGYKMKSSVLQEIKAYMEK</sequence>
<keyword evidence="2" id="KW-1185">Reference proteome</keyword>
<dbReference type="Proteomes" id="UP000326582">
    <property type="component" value="Chromosome 5"/>
</dbReference>